<name>A0A434AXF8_9BACT</name>
<dbReference type="Pfam" id="PF19279">
    <property type="entry name" value="YegS_C"/>
    <property type="match status" value="1"/>
</dbReference>
<keyword evidence="1" id="KW-0808">Transferase</keyword>
<dbReference type="Gene3D" id="3.40.50.10330">
    <property type="entry name" value="Probable inorganic polyphosphate/atp-NAD kinase, domain 1"/>
    <property type="match status" value="1"/>
</dbReference>
<dbReference type="PROSITE" id="PS50146">
    <property type="entry name" value="DAGK"/>
    <property type="match status" value="1"/>
</dbReference>
<evidence type="ECO:0000256" key="2">
    <source>
        <dbReference type="ARBA" id="ARBA00022741"/>
    </source>
</evidence>
<dbReference type="GO" id="GO:0005524">
    <property type="term" value="F:ATP binding"/>
    <property type="evidence" value="ECO:0007669"/>
    <property type="project" value="UniProtKB-KW"/>
</dbReference>
<dbReference type="EMBL" id="RJJX01000004">
    <property type="protein sequence ID" value="RUT79183.1"/>
    <property type="molecule type" value="Genomic_DNA"/>
</dbReference>
<dbReference type="RefSeq" id="WP_127342907.1">
    <property type="nucleotide sequence ID" value="NZ_RJJX01000004.1"/>
</dbReference>
<dbReference type="PANTHER" id="PTHR12358">
    <property type="entry name" value="SPHINGOSINE KINASE"/>
    <property type="match status" value="1"/>
</dbReference>
<dbReference type="InterPro" id="IPR001206">
    <property type="entry name" value="Diacylglycerol_kinase_cat_dom"/>
</dbReference>
<evidence type="ECO:0000256" key="3">
    <source>
        <dbReference type="ARBA" id="ARBA00022777"/>
    </source>
</evidence>
<evidence type="ECO:0000313" key="6">
    <source>
        <dbReference type="EMBL" id="RUT79183.1"/>
    </source>
</evidence>
<dbReference type="Gene3D" id="2.60.200.40">
    <property type="match status" value="1"/>
</dbReference>
<dbReference type="OrthoDB" id="9786026at2"/>
<dbReference type="GO" id="GO:0016301">
    <property type="term" value="F:kinase activity"/>
    <property type="evidence" value="ECO:0007669"/>
    <property type="project" value="UniProtKB-KW"/>
</dbReference>
<keyword evidence="3 6" id="KW-0418">Kinase</keyword>
<dbReference type="Proteomes" id="UP000282985">
    <property type="component" value="Unassembled WGS sequence"/>
</dbReference>
<organism evidence="6 7">
    <name type="scientific">Ancylomarina longa</name>
    <dbReference type="NCBI Taxonomy" id="2487017"/>
    <lineage>
        <taxon>Bacteria</taxon>
        <taxon>Pseudomonadati</taxon>
        <taxon>Bacteroidota</taxon>
        <taxon>Bacteroidia</taxon>
        <taxon>Marinilabiliales</taxon>
        <taxon>Marinifilaceae</taxon>
        <taxon>Ancylomarina</taxon>
    </lineage>
</organism>
<evidence type="ECO:0000313" key="7">
    <source>
        <dbReference type="Proteomes" id="UP000282985"/>
    </source>
</evidence>
<dbReference type="AlphaFoldDB" id="A0A434AXF8"/>
<dbReference type="InterPro" id="IPR016064">
    <property type="entry name" value="NAD/diacylglycerol_kinase_sf"/>
</dbReference>
<proteinExistence type="predicted"/>
<gene>
    <name evidence="6" type="ORF">DLK05_05030</name>
</gene>
<keyword evidence="2" id="KW-0547">Nucleotide-binding</keyword>
<accession>A0A434AXF8</accession>
<keyword evidence="7" id="KW-1185">Reference proteome</keyword>
<dbReference type="Pfam" id="PF00781">
    <property type="entry name" value="DAGK_cat"/>
    <property type="match status" value="1"/>
</dbReference>
<dbReference type="GO" id="GO:0005886">
    <property type="term" value="C:plasma membrane"/>
    <property type="evidence" value="ECO:0007669"/>
    <property type="project" value="TreeGrafter"/>
</dbReference>
<dbReference type="PANTHER" id="PTHR12358:SF106">
    <property type="entry name" value="LIPID KINASE YEGS"/>
    <property type="match status" value="1"/>
</dbReference>
<dbReference type="SUPFAM" id="SSF111331">
    <property type="entry name" value="NAD kinase/diacylglycerol kinase-like"/>
    <property type="match status" value="1"/>
</dbReference>
<evidence type="ECO:0000259" key="5">
    <source>
        <dbReference type="PROSITE" id="PS50146"/>
    </source>
</evidence>
<evidence type="ECO:0000256" key="4">
    <source>
        <dbReference type="ARBA" id="ARBA00022840"/>
    </source>
</evidence>
<evidence type="ECO:0000256" key="1">
    <source>
        <dbReference type="ARBA" id="ARBA00022679"/>
    </source>
</evidence>
<protein>
    <submittedName>
        <fullName evidence="6">Diacylglycerol kinase family lipid kinase</fullName>
    </submittedName>
</protein>
<dbReference type="InterPro" id="IPR045540">
    <property type="entry name" value="YegS/DAGK_C"/>
</dbReference>
<dbReference type="InterPro" id="IPR050187">
    <property type="entry name" value="Lipid_Phosphate_FormReg"/>
</dbReference>
<comment type="caution">
    <text evidence="6">The sequence shown here is derived from an EMBL/GenBank/DDBJ whole genome shotgun (WGS) entry which is preliminary data.</text>
</comment>
<dbReference type="SMART" id="SM00046">
    <property type="entry name" value="DAGKc"/>
    <property type="match status" value="1"/>
</dbReference>
<feature type="domain" description="DAGKc" evidence="5">
    <location>
        <begin position="2"/>
        <end position="132"/>
    </location>
</feature>
<keyword evidence="4" id="KW-0067">ATP-binding</keyword>
<reference evidence="6 7" key="1">
    <citation type="submission" date="2018-11" db="EMBL/GenBank/DDBJ databases">
        <title>Parancylomarina longa gen. nov., sp. nov., isolated from sediments of southern Okinawa.</title>
        <authorList>
            <person name="Fu T."/>
        </authorList>
    </citation>
    <scope>NUCLEOTIDE SEQUENCE [LARGE SCALE GENOMIC DNA]</scope>
    <source>
        <strain evidence="6 7">T3-2 S1-C</strain>
    </source>
</reference>
<dbReference type="InterPro" id="IPR017438">
    <property type="entry name" value="ATP-NAD_kinase_N"/>
</dbReference>
<sequence>MPQVLKLLVIINPVSGTGKQKGIEKLLNQYLNPARFALDIRYTQYAKHGMELAKEAIAESFDAVLAVGGDGTVNEIASILTGTDVALGILPCGSGNGLARHLGIPMNLKKAIAWINKARIIKMDTVKANQYIFVNMGGIGFDAFISNKFENMKGRGFWNYARAVLQSFFTYPMQNFTIIENHQEHHHRGFLLSFANSDQFGNNAFIAPSANIQDGILNLVLLQKPKWYQIPLLAFQVFTKRIEKSPLFSQVKGSEFRIIQENTLAHLDGEPIELGQEIHLQVWAKSLKVFKV</sequence>